<dbReference type="PANTHER" id="PTHR30126:SF39">
    <property type="entry name" value="HTH-TYPE TRANSCRIPTIONAL REGULATOR CYSL"/>
    <property type="match status" value="1"/>
</dbReference>
<dbReference type="PRINTS" id="PR00039">
    <property type="entry name" value="HTHLYSR"/>
</dbReference>
<name>A0A1H1ZES9_9ACTN</name>
<dbReference type="FunFam" id="1.10.10.10:FF:000001">
    <property type="entry name" value="LysR family transcriptional regulator"/>
    <property type="match status" value="1"/>
</dbReference>
<evidence type="ECO:0000256" key="4">
    <source>
        <dbReference type="ARBA" id="ARBA00023163"/>
    </source>
</evidence>
<accession>A0A1H1ZES9</accession>
<dbReference type="GO" id="GO:0003700">
    <property type="term" value="F:DNA-binding transcription factor activity"/>
    <property type="evidence" value="ECO:0007669"/>
    <property type="project" value="InterPro"/>
</dbReference>
<dbReference type="InterPro" id="IPR000847">
    <property type="entry name" value="LysR_HTH_N"/>
</dbReference>
<dbReference type="Gene3D" id="1.10.10.10">
    <property type="entry name" value="Winged helix-like DNA-binding domain superfamily/Winged helix DNA-binding domain"/>
    <property type="match status" value="1"/>
</dbReference>
<dbReference type="InterPro" id="IPR036388">
    <property type="entry name" value="WH-like_DNA-bd_sf"/>
</dbReference>
<dbReference type="Gene3D" id="3.40.190.290">
    <property type="match status" value="1"/>
</dbReference>
<reference evidence="6 7" key="1">
    <citation type="submission" date="2016-10" db="EMBL/GenBank/DDBJ databases">
        <authorList>
            <person name="de Groot N.N."/>
        </authorList>
    </citation>
    <scope>NUCLEOTIDE SEQUENCE [LARGE SCALE GENOMIC DNA]</scope>
    <source>
        <strain evidence="6 7">DSM 21800</strain>
    </source>
</reference>
<evidence type="ECO:0000259" key="5">
    <source>
        <dbReference type="PROSITE" id="PS50931"/>
    </source>
</evidence>
<proteinExistence type="inferred from homology"/>
<dbReference type="AlphaFoldDB" id="A0A1H1ZES9"/>
<gene>
    <name evidence="6" type="ORF">SAMN04489812_5177</name>
</gene>
<keyword evidence="3 6" id="KW-0238">DNA-binding</keyword>
<dbReference type="GO" id="GO:0000976">
    <property type="term" value="F:transcription cis-regulatory region binding"/>
    <property type="evidence" value="ECO:0007669"/>
    <property type="project" value="TreeGrafter"/>
</dbReference>
<dbReference type="Proteomes" id="UP000199103">
    <property type="component" value="Chromosome I"/>
</dbReference>
<comment type="similarity">
    <text evidence="1">Belongs to the LysR transcriptional regulatory family.</text>
</comment>
<dbReference type="SUPFAM" id="SSF46785">
    <property type="entry name" value="Winged helix' DNA-binding domain"/>
    <property type="match status" value="1"/>
</dbReference>
<feature type="domain" description="HTH lysR-type" evidence="5">
    <location>
        <begin position="1"/>
        <end position="60"/>
    </location>
</feature>
<dbReference type="InterPro" id="IPR005119">
    <property type="entry name" value="LysR_subst-bd"/>
</dbReference>
<dbReference type="InterPro" id="IPR036390">
    <property type="entry name" value="WH_DNA-bd_sf"/>
</dbReference>
<dbReference type="PROSITE" id="PS50931">
    <property type="entry name" value="HTH_LYSR"/>
    <property type="match status" value="1"/>
</dbReference>
<keyword evidence="4" id="KW-0804">Transcription</keyword>
<protein>
    <submittedName>
        <fullName evidence="6">DNA-binding transcriptional regulator, LysR family</fullName>
    </submittedName>
</protein>
<dbReference type="SUPFAM" id="SSF53850">
    <property type="entry name" value="Periplasmic binding protein-like II"/>
    <property type="match status" value="1"/>
</dbReference>
<evidence type="ECO:0000313" key="6">
    <source>
        <dbReference type="EMBL" id="SDT32218.1"/>
    </source>
</evidence>
<dbReference type="STRING" id="630515.SAMN04489812_5177"/>
<evidence type="ECO:0000256" key="1">
    <source>
        <dbReference type="ARBA" id="ARBA00009437"/>
    </source>
</evidence>
<dbReference type="EMBL" id="LT629772">
    <property type="protein sequence ID" value="SDT32218.1"/>
    <property type="molecule type" value="Genomic_DNA"/>
</dbReference>
<dbReference type="Pfam" id="PF03466">
    <property type="entry name" value="LysR_substrate"/>
    <property type="match status" value="1"/>
</dbReference>
<keyword evidence="2" id="KW-0805">Transcription regulation</keyword>
<evidence type="ECO:0000256" key="3">
    <source>
        <dbReference type="ARBA" id="ARBA00023125"/>
    </source>
</evidence>
<keyword evidence="7" id="KW-1185">Reference proteome</keyword>
<dbReference type="OrthoDB" id="3636008at2"/>
<dbReference type="PANTHER" id="PTHR30126">
    <property type="entry name" value="HTH-TYPE TRANSCRIPTIONAL REGULATOR"/>
    <property type="match status" value="1"/>
</dbReference>
<dbReference type="Pfam" id="PF00126">
    <property type="entry name" value="HTH_1"/>
    <property type="match status" value="1"/>
</dbReference>
<organism evidence="6 7">
    <name type="scientific">Microlunatus soli</name>
    <dbReference type="NCBI Taxonomy" id="630515"/>
    <lineage>
        <taxon>Bacteria</taxon>
        <taxon>Bacillati</taxon>
        <taxon>Actinomycetota</taxon>
        <taxon>Actinomycetes</taxon>
        <taxon>Propionibacteriales</taxon>
        <taxon>Propionibacteriaceae</taxon>
        <taxon>Microlunatus</taxon>
    </lineage>
</organism>
<dbReference type="RefSeq" id="WP_091528960.1">
    <property type="nucleotide sequence ID" value="NZ_LT629772.1"/>
</dbReference>
<sequence>MTVSLQQLQTFRAVVRNQSFSLAAKELFTSQPHVSNQIRSLEQHYRVALFSRSKGKIDLTEAGAALYAKVNVIVEELQDAERIVGDFRGLRRGSIRIAATSSFGNHLLPGVIADFQQQRPDITVLAQVANTDRVWEMLDNDEAELAITTEQPPKTRRLTAEPFVADGLVLVAPVGWELPDPVTPEVFAELPLVLREEGSLTLTVLRRLLGDHEPTVAAQLTGTAAVNEAVAAGVGISLVPESSVDAWQRAATIAVHRWADLELHHDYVLVHASSRFQSAATSALLTHLRAWADERRRRGPFDS</sequence>
<evidence type="ECO:0000313" key="7">
    <source>
        <dbReference type="Proteomes" id="UP000199103"/>
    </source>
</evidence>
<evidence type="ECO:0000256" key="2">
    <source>
        <dbReference type="ARBA" id="ARBA00023015"/>
    </source>
</evidence>